<proteinExistence type="predicted"/>
<name>A0A5C7B8D8_9FLAO</name>
<dbReference type="AlphaFoldDB" id="A0A5C7B8D8"/>
<dbReference type="OrthoDB" id="7365718at2"/>
<evidence type="ECO:0000313" key="2">
    <source>
        <dbReference type="EMBL" id="TXE18580.1"/>
    </source>
</evidence>
<comment type="caution">
    <text evidence="2">The sequence shown here is derived from an EMBL/GenBank/DDBJ whole genome shotgun (WGS) entry which is preliminary data.</text>
</comment>
<evidence type="ECO:0000256" key="1">
    <source>
        <dbReference type="SAM" id="MobiDB-lite"/>
    </source>
</evidence>
<protein>
    <submittedName>
        <fullName evidence="2">Helix-turn-helix domain-containing protein</fullName>
    </submittedName>
</protein>
<gene>
    <name evidence="2" type="ORF">ES692_05930</name>
</gene>
<feature type="region of interest" description="Disordered" evidence="1">
    <location>
        <begin position="110"/>
        <end position="137"/>
    </location>
</feature>
<keyword evidence="3" id="KW-1185">Reference proteome</keyword>
<sequence length="218" mass="25868">MKNNSNNTLVKIKVDKNRNFTVINNTIVNDKRVSCKARGLFFTIMSLPDNWDFTISGITKILPESKKTIYRIINELIELGYCMRENEYNRFDNVTKRSIIYTFSETPMNVDLSGEPQKGEHQKGEHQNDPQLNTNNNKIHKKNIYTQIDSRKAEFKKRVLEYSSKHDNETLKNFFEYWTEHNENDSKMRFEKEKTFGIGNRLSRWKTFPTPQIKSDRL</sequence>
<dbReference type="Pfam" id="PF13730">
    <property type="entry name" value="HTH_36"/>
    <property type="match status" value="1"/>
</dbReference>
<organism evidence="2 3">
    <name type="scientific">Psychroserpens burtonensis</name>
    <dbReference type="NCBI Taxonomy" id="49278"/>
    <lineage>
        <taxon>Bacteria</taxon>
        <taxon>Pseudomonadati</taxon>
        <taxon>Bacteroidota</taxon>
        <taxon>Flavobacteriia</taxon>
        <taxon>Flavobacteriales</taxon>
        <taxon>Flavobacteriaceae</taxon>
        <taxon>Psychroserpens</taxon>
    </lineage>
</organism>
<accession>A0A5C7B8D8</accession>
<evidence type="ECO:0000313" key="3">
    <source>
        <dbReference type="Proteomes" id="UP000321938"/>
    </source>
</evidence>
<reference evidence="2 3" key="1">
    <citation type="submission" date="2019-08" db="EMBL/GenBank/DDBJ databases">
        <title>Genome of Psychroserpens burtonensis ACAM 167.</title>
        <authorList>
            <person name="Bowman J.P."/>
        </authorList>
    </citation>
    <scope>NUCLEOTIDE SEQUENCE [LARGE SCALE GENOMIC DNA]</scope>
    <source>
        <strain evidence="2 3">ACAM 167</strain>
    </source>
</reference>
<feature type="compositionally biased region" description="Basic and acidic residues" evidence="1">
    <location>
        <begin position="117"/>
        <end position="128"/>
    </location>
</feature>
<dbReference type="Proteomes" id="UP000321938">
    <property type="component" value="Unassembled WGS sequence"/>
</dbReference>
<dbReference type="RefSeq" id="WP_147231339.1">
    <property type="nucleotide sequence ID" value="NZ_VOSB01000007.1"/>
</dbReference>
<dbReference type="EMBL" id="VOSB01000007">
    <property type="protein sequence ID" value="TXE18580.1"/>
    <property type="molecule type" value="Genomic_DNA"/>
</dbReference>